<evidence type="ECO:0000259" key="12">
    <source>
        <dbReference type="Pfam" id="PF07732"/>
    </source>
</evidence>
<feature type="domain" description="Plastocyanin-like" evidence="12">
    <location>
        <begin position="110"/>
        <end position="235"/>
    </location>
</feature>
<evidence type="ECO:0000256" key="7">
    <source>
        <dbReference type="ARBA" id="ARBA00042896"/>
    </source>
</evidence>
<dbReference type="RefSeq" id="WP_379751569.1">
    <property type="nucleotide sequence ID" value="NZ_JBHSMR010000001.1"/>
</dbReference>
<protein>
    <recommendedName>
        <fullName evidence="6">Multicopper oxidase CueO</fullName>
        <ecNumber evidence="5">1.16.3.4</ecNumber>
    </recommendedName>
    <alternativeName>
        <fullName evidence="7">Copper efflux oxidase</fullName>
    </alternativeName>
    <alternativeName>
        <fullName evidence="8">Cuprous oxidase</fullName>
    </alternativeName>
</protein>
<accession>A0ABW0MFP5</accession>
<evidence type="ECO:0000256" key="6">
    <source>
        <dbReference type="ARBA" id="ARBA00041027"/>
    </source>
</evidence>
<sequence length="557" mass="63160">MNLSLLNGTPNPGRRMLLKGGTAAGALTLAHEGLMPRPSSAQTATPHLDPFIDPLPIPPIARPTVLSPPPGRLPVTGEAGRAEHQRFEEFYPEVQYEIHVKETKYRYHSQLPQETVWAYNGSIPGPTFIARAGVPAIVRFRNELPETHVGYGSPEISIHLHSGHVGPASDGFASDYYSAYKAGPTLSRPGAFLDYHYPNFPPNKDFREITGTLWYHDHREDYTAANVYRGLAGFYLGFDALDTGDETTGLKLPAGVGRYDIPLLLQDKRFDSGGNLFFDQLSPEGFLGNHFLVNGKVQPYFKVEGRKYRFRLLNGSMARYFEMYLADAGDRDQPFTFIGSDGNLLERPLTLKKILLGMAERADIIIDFSRFAPGTRLYLVNRMRQDDPRKPELQQLRPGIRMLRFEVGDKTEDRSVIPAFLRPLSPAPFNGSTRKRSWTFERTNGQWAINGKFFDHDRIDARPQQDVAEIWRMETKGGWAHPVHVHLDDFRILSYNGKPPPPEWAGRKDTISLLPGVTAEILVEFRDFNGRYMMHCHHHMHEDHAMMIRFDIQPTKP</sequence>
<evidence type="ECO:0000256" key="2">
    <source>
        <dbReference type="ARBA" id="ARBA00011245"/>
    </source>
</evidence>
<gene>
    <name evidence="13" type="ORF">ACFPQ5_02485</name>
</gene>
<evidence type="ECO:0000313" key="14">
    <source>
        <dbReference type="Proteomes" id="UP001596101"/>
    </source>
</evidence>
<dbReference type="InterPro" id="IPR008972">
    <property type="entry name" value="Cupredoxin"/>
</dbReference>
<dbReference type="EMBL" id="JBHSMR010000001">
    <property type="protein sequence ID" value="MFC5477043.1"/>
    <property type="molecule type" value="Genomic_DNA"/>
</dbReference>
<name>A0ABW0MFP5_9BURK</name>
<dbReference type="SUPFAM" id="SSF49503">
    <property type="entry name" value="Cupredoxins"/>
    <property type="match status" value="3"/>
</dbReference>
<keyword evidence="4" id="KW-0560">Oxidoreductase</keyword>
<dbReference type="CDD" id="cd13866">
    <property type="entry name" value="CuRO_2_BOD"/>
    <property type="match status" value="1"/>
</dbReference>
<comment type="subcellular location">
    <subcellularLocation>
        <location evidence="1">Periplasm</location>
    </subcellularLocation>
</comment>
<dbReference type="InterPro" id="IPR011706">
    <property type="entry name" value="Cu-oxidase_C"/>
</dbReference>
<feature type="domain" description="Plastocyanin-like" evidence="10">
    <location>
        <begin position="290"/>
        <end position="387"/>
    </location>
</feature>
<evidence type="ECO:0000256" key="9">
    <source>
        <dbReference type="ARBA" id="ARBA00048092"/>
    </source>
</evidence>
<comment type="catalytic activity">
    <reaction evidence="9">
        <text>4 Cu(+) + O2 + 4 H(+) = 4 Cu(2+) + 2 H2O</text>
        <dbReference type="Rhea" id="RHEA:30083"/>
        <dbReference type="ChEBI" id="CHEBI:15377"/>
        <dbReference type="ChEBI" id="CHEBI:15378"/>
        <dbReference type="ChEBI" id="CHEBI:15379"/>
        <dbReference type="ChEBI" id="CHEBI:29036"/>
        <dbReference type="ChEBI" id="CHEBI:49552"/>
        <dbReference type="EC" id="1.16.3.4"/>
    </reaction>
    <physiologicalReaction direction="left-to-right" evidence="9">
        <dbReference type="Rhea" id="RHEA:30084"/>
    </physiologicalReaction>
</comment>
<evidence type="ECO:0000313" key="13">
    <source>
        <dbReference type="EMBL" id="MFC5477043.1"/>
    </source>
</evidence>
<keyword evidence="14" id="KW-1185">Reference proteome</keyword>
<dbReference type="PANTHER" id="PTHR48267">
    <property type="entry name" value="CUPREDOXIN SUPERFAMILY PROTEIN"/>
    <property type="match status" value="1"/>
</dbReference>
<dbReference type="InterPro" id="IPR006311">
    <property type="entry name" value="TAT_signal"/>
</dbReference>
<dbReference type="InterPro" id="IPR045087">
    <property type="entry name" value="Cu-oxidase_fam"/>
</dbReference>
<evidence type="ECO:0000256" key="5">
    <source>
        <dbReference type="ARBA" id="ARBA00038978"/>
    </source>
</evidence>
<evidence type="ECO:0000259" key="11">
    <source>
        <dbReference type="Pfam" id="PF07731"/>
    </source>
</evidence>
<evidence type="ECO:0000256" key="1">
    <source>
        <dbReference type="ARBA" id="ARBA00004418"/>
    </source>
</evidence>
<reference evidence="14" key="1">
    <citation type="journal article" date="2019" name="Int. J. Syst. Evol. Microbiol.">
        <title>The Global Catalogue of Microorganisms (GCM) 10K type strain sequencing project: providing services to taxonomists for standard genome sequencing and annotation.</title>
        <authorList>
            <consortium name="The Broad Institute Genomics Platform"/>
            <consortium name="The Broad Institute Genome Sequencing Center for Infectious Disease"/>
            <person name="Wu L."/>
            <person name="Ma J."/>
        </authorList>
    </citation>
    <scope>NUCLEOTIDE SEQUENCE [LARGE SCALE GENOMIC DNA]</scope>
    <source>
        <strain evidence="14">CCUG 43111</strain>
    </source>
</reference>
<proteinExistence type="predicted"/>
<comment type="caution">
    <text evidence="13">The sequence shown here is derived from an EMBL/GenBank/DDBJ whole genome shotgun (WGS) entry which is preliminary data.</text>
</comment>
<dbReference type="Proteomes" id="UP001596101">
    <property type="component" value="Unassembled WGS sequence"/>
</dbReference>
<dbReference type="PANTHER" id="PTHR48267:SF1">
    <property type="entry name" value="BILIRUBIN OXIDASE"/>
    <property type="match status" value="1"/>
</dbReference>
<dbReference type="Pfam" id="PF07731">
    <property type="entry name" value="Cu-oxidase_2"/>
    <property type="match status" value="1"/>
</dbReference>
<dbReference type="Gene3D" id="2.60.40.420">
    <property type="entry name" value="Cupredoxins - blue copper proteins"/>
    <property type="match status" value="4"/>
</dbReference>
<dbReference type="Pfam" id="PF00394">
    <property type="entry name" value="Cu-oxidase"/>
    <property type="match status" value="1"/>
</dbReference>
<dbReference type="EC" id="1.16.3.4" evidence="5"/>
<comment type="subunit">
    <text evidence="2">Monomer.</text>
</comment>
<dbReference type="InterPro" id="IPR002355">
    <property type="entry name" value="Cu_oxidase_Cu_BS"/>
</dbReference>
<dbReference type="InterPro" id="IPR011707">
    <property type="entry name" value="Cu-oxidase-like_N"/>
</dbReference>
<evidence type="ECO:0000256" key="4">
    <source>
        <dbReference type="ARBA" id="ARBA00023002"/>
    </source>
</evidence>
<dbReference type="Pfam" id="PF07732">
    <property type="entry name" value="Cu-oxidase_3"/>
    <property type="match status" value="1"/>
</dbReference>
<keyword evidence="3" id="KW-0479">Metal-binding</keyword>
<feature type="domain" description="Plastocyanin-like" evidence="11">
    <location>
        <begin position="430"/>
        <end position="554"/>
    </location>
</feature>
<dbReference type="InterPro" id="IPR001117">
    <property type="entry name" value="Cu-oxidase_2nd"/>
</dbReference>
<dbReference type="PROSITE" id="PS51318">
    <property type="entry name" value="TAT"/>
    <property type="match status" value="1"/>
</dbReference>
<evidence type="ECO:0000259" key="10">
    <source>
        <dbReference type="Pfam" id="PF00394"/>
    </source>
</evidence>
<organism evidence="13 14">
    <name type="scientific">Massilia suwonensis</name>
    <dbReference type="NCBI Taxonomy" id="648895"/>
    <lineage>
        <taxon>Bacteria</taxon>
        <taxon>Pseudomonadati</taxon>
        <taxon>Pseudomonadota</taxon>
        <taxon>Betaproteobacteria</taxon>
        <taxon>Burkholderiales</taxon>
        <taxon>Oxalobacteraceae</taxon>
        <taxon>Telluria group</taxon>
        <taxon>Massilia</taxon>
    </lineage>
</organism>
<evidence type="ECO:0000256" key="8">
    <source>
        <dbReference type="ARBA" id="ARBA00043090"/>
    </source>
</evidence>
<dbReference type="PROSITE" id="PS00080">
    <property type="entry name" value="MULTICOPPER_OXIDASE2"/>
    <property type="match status" value="1"/>
</dbReference>
<evidence type="ECO:0000256" key="3">
    <source>
        <dbReference type="ARBA" id="ARBA00022723"/>
    </source>
</evidence>